<dbReference type="EMBL" id="CP088156">
    <property type="protein sequence ID" value="UFZ01498.1"/>
    <property type="molecule type" value="Genomic_DNA"/>
</dbReference>
<proteinExistence type="predicted"/>
<dbReference type="Proteomes" id="UP001431010">
    <property type="component" value="Chromosome"/>
</dbReference>
<dbReference type="PROSITE" id="PS51635">
    <property type="entry name" value="PNPLA"/>
    <property type="match status" value="1"/>
</dbReference>
<dbReference type="Pfam" id="PF12536">
    <property type="entry name" value="DUF3734"/>
    <property type="match status" value="1"/>
</dbReference>
<dbReference type="RefSeq" id="WP_231317296.1">
    <property type="nucleotide sequence ID" value="NZ_CP088156.1"/>
</dbReference>
<feature type="active site" description="Nucleophile" evidence="4">
    <location>
        <position position="53"/>
    </location>
</feature>
<organism evidence="6 7">
    <name type="scientific">Bradyrhizobium ontarionense</name>
    <dbReference type="NCBI Taxonomy" id="2898149"/>
    <lineage>
        <taxon>Bacteria</taxon>
        <taxon>Pseudomonadati</taxon>
        <taxon>Pseudomonadota</taxon>
        <taxon>Alphaproteobacteria</taxon>
        <taxon>Hyphomicrobiales</taxon>
        <taxon>Nitrobacteraceae</taxon>
        <taxon>Bradyrhizobium</taxon>
    </lineage>
</organism>
<dbReference type="SUPFAM" id="SSF52151">
    <property type="entry name" value="FabD/lysophospholipase-like"/>
    <property type="match status" value="1"/>
</dbReference>
<keyword evidence="3 4" id="KW-0443">Lipid metabolism</keyword>
<dbReference type="InterPro" id="IPR016035">
    <property type="entry name" value="Acyl_Trfase/lysoPLipase"/>
</dbReference>
<evidence type="ECO:0000313" key="7">
    <source>
        <dbReference type="Proteomes" id="UP001431010"/>
    </source>
</evidence>
<feature type="short sequence motif" description="GXGXXG" evidence="4">
    <location>
        <begin position="24"/>
        <end position="29"/>
    </location>
</feature>
<evidence type="ECO:0000256" key="2">
    <source>
        <dbReference type="ARBA" id="ARBA00022963"/>
    </source>
</evidence>
<name>A0ABY3R2Q2_9BRAD</name>
<keyword evidence="2 4" id="KW-0442">Lipid degradation</keyword>
<dbReference type="CDD" id="cd07209">
    <property type="entry name" value="Pat_hypo_Ecoli_Z1214_like"/>
    <property type="match status" value="1"/>
</dbReference>
<accession>A0ABY3R2Q2</accession>
<feature type="active site" description="Proton acceptor" evidence="4">
    <location>
        <position position="217"/>
    </location>
</feature>
<dbReference type="PANTHER" id="PTHR14226">
    <property type="entry name" value="NEUROPATHY TARGET ESTERASE/SWISS CHEESE D.MELANOGASTER"/>
    <property type="match status" value="1"/>
</dbReference>
<dbReference type="Pfam" id="PF01734">
    <property type="entry name" value="Patatin"/>
    <property type="match status" value="1"/>
</dbReference>
<protein>
    <submittedName>
        <fullName evidence="6">Patatin-like phospholipase family protein</fullName>
    </submittedName>
</protein>
<sequence>MTHHPLPAPPTTPTQSQRVLVLQGGGALGSYQAGAYQALCHFDFEPEWVAGISIGAINAAIIAGNERSKRIDRLKEFWEMVSSPVPWKPLLNGDRHRSAFNEASAALIAAFGVPGFFTPRFPPAALWPAGTAQSVSYYDTAPLKRTLERLVDFDRINDLKTRFSVGAVGVTTGNFTYFDNVAFRKQGKRIGPEHIMASGALPPGFPPVEIDGEHYWDGGIASNTPLDYVLDMETDRDLLIFQVDLFPARGDLPRTLLEAAEREKDIRYSSRTRMNTDKNRMIHNTRRALRELYAKLPAELRNDPSLEILCQAAKESTVTVVHLIYRSKGYETSSKDYDFSHVAMVEHWEAGVRDVHLTMRHKDRLDQPQSGETMVTYDLTQDGNLAAAKKE</sequence>
<evidence type="ECO:0000259" key="5">
    <source>
        <dbReference type="PROSITE" id="PS51635"/>
    </source>
</evidence>
<dbReference type="PANTHER" id="PTHR14226:SF57">
    <property type="entry name" value="BLR7027 PROTEIN"/>
    <property type="match status" value="1"/>
</dbReference>
<evidence type="ECO:0000256" key="3">
    <source>
        <dbReference type="ARBA" id="ARBA00023098"/>
    </source>
</evidence>
<feature type="domain" description="PNPLA" evidence="5">
    <location>
        <begin position="20"/>
        <end position="230"/>
    </location>
</feature>
<feature type="short sequence motif" description="DGA/G" evidence="4">
    <location>
        <begin position="217"/>
        <end position="219"/>
    </location>
</feature>
<dbReference type="Gene3D" id="3.40.1090.10">
    <property type="entry name" value="Cytosolic phospholipase A2 catalytic domain"/>
    <property type="match status" value="2"/>
</dbReference>
<evidence type="ECO:0000256" key="1">
    <source>
        <dbReference type="ARBA" id="ARBA00022801"/>
    </source>
</evidence>
<gene>
    <name evidence="6" type="ORF">LQG66_19410</name>
</gene>
<dbReference type="InterPro" id="IPR050301">
    <property type="entry name" value="NTE"/>
</dbReference>
<evidence type="ECO:0000313" key="6">
    <source>
        <dbReference type="EMBL" id="UFZ01498.1"/>
    </source>
</evidence>
<keyword evidence="7" id="KW-1185">Reference proteome</keyword>
<evidence type="ECO:0000256" key="4">
    <source>
        <dbReference type="PROSITE-ProRule" id="PRU01161"/>
    </source>
</evidence>
<dbReference type="InterPro" id="IPR002641">
    <property type="entry name" value="PNPLA_dom"/>
</dbReference>
<dbReference type="InterPro" id="IPR021095">
    <property type="entry name" value="DUF3734"/>
</dbReference>
<feature type="short sequence motif" description="GXSXG" evidence="4">
    <location>
        <begin position="51"/>
        <end position="55"/>
    </location>
</feature>
<keyword evidence="1 4" id="KW-0378">Hydrolase</keyword>
<reference evidence="6" key="1">
    <citation type="journal article" date="2024" name="Antonie Van Leeuwenhoek">
        <title>Bradyrhizobium ontarionense sp. nov., a novel bacterial symbiont isolated from Aeschynomene indica (Indian jointvetch), harbours photosynthesis, nitrogen fixation and nitrous oxide (N2O) reductase genes.</title>
        <authorList>
            <person name="Bromfield E.S.P."/>
            <person name="Cloutier S."/>
        </authorList>
    </citation>
    <scope>NUCLEOTIDE SEQUENCE</scope>
    <source>
        <strain evidence="6">A19</strain>
    </source>
</reference>